<name>A0ABT6QQU2_9PSED</name>
<organism evidence="1 2">
    <name type="scientific">Pseudomonas fungipugnans</name>
    <dbReference type="NCBI Taxonomy" id="3024217"/>
    <lineage>
        <taxon>Bacteria</taxon>
        <taxon>Pseudomonadati</taxon>
        <taxon>Pseudomonadota</taxon>
        <taxon>Gammaproteobacteria</taxon>
        <taxon>Pseudomonadales</taxon>
        <taxon>Pseudomonadaceae</taxon>
        <taxon>Pseudomonas</taxon>
    </lineage>
</organism>
<keyword evidence="2" id="KW-1185">Reference proteome</keyword>
<sequence length="145" mass="15908">MNGDILPNVDSVVRLCGGSHLDPDTGSPGPGAFMLREGENYLSVNWLEYFQQYSHEDRLLEVRRVLASKKKIGSAARLALLNVGNAIQVVGDNPLLIFIHEPINSPDVINDPSHSGINNIQSFEQLVAERLTQAVFELSAAKIDE</sequence>
<evidence type="ECO:0000313" key="2">
    <source>
        <dbReference type="Proteomes" id="UP001159100"/>
    </source>
</evidence>
<proteinExistence type="predicted"/>
<dbReference type="Proteomes" id="UP001159100">
    <property type="component" value="Unassembled WGS sequence"/>
</dbReference>
<dbReference type="RefSeq" id="WP_282316188.1">
    <property type="nucleotide sequence ID" value="NZ_JARBWL010000002.1"/>
</dbReference>
<protein>
    <submittedName>
        <fullName evidence="1">Uncharacterized protein</fullName>
    </submittedName>
</protein>
<gene>
    <name evidence="1" type="ORF">POF45_16965</name>
</gene>
<comment type="caution">
    <text evidence="1">The sequence shown here is derived from an EMBL/GenBank/DDBJ whole genome shotgun (WGS) entry which is preliminary data.</text>
</comment>
<evidence type="ECO:0000313" key="1">
    <source>
        <dbReference type="EMBL" id="MDI2593106.1"/>
    </source>
</evidence>
<reference evidence="1 2" key="1">
    <citation type="submission" date="2023-02" db="EMBL/GenBank/DDBJ databases">
        <title>Pseudomonas chrutzelriedensis sp. nov., a potently antifungal strain isolated from moss.</title>
        <authorList>
            <person name="Schnyder A."/>
            <person name="Kalawong R."/>
            <person name="Eberl L."/>
            <person name="Agnoli K."/>
        </authorList>
    </citation>
    <scope>NUCLEOTIDE SEQUENCE [LARGE SCALE GENOMIC DNA]</scope>
    <source>
        <strain evidence="1 2">681</strain>
    </source>
</reference>
<dbReference type="EMBL" id="JARBWL010000002">
    <property type="protein sequence ID" value="MDI2593106.1"/>
    <property type="molecule type" value="Genomic_DNA"/>
</dbReference>
<accession>A0ABT6QQU2</accession>